<evidence type="ECO:0000259" key="1">
    <source>
        <dbReference type="Pfam" id="PF19783"/>
    </source>
</evidence>
<sequence>MKKIILILFFFTTITTAQDYVDILKVSYGNSFNHSFEGFTDEMNIKSLDADFTYPIVIDENNAIITGFLHSNNNLQLFPDSFLTQNPLAPQSLSKRINLYSTVLKIGLATNFNEKWSGTFVVLPNLSSDYKDISSDDLYLGGVAVIKYQKNEHLKYRLGIYAMDQAYGIFTTPILGFYYLSPNERLEVDASLPISADVNYRFENWAVGVDYFGIGRSFDIHQENTPDYYVDYGSLDFSIYAQYAMLEKSILLRGKLGYSDIDAEAYEDGDNIDLRISAFDFGSERTQLNPINSGGIFAKVEVLYRFNLSKVDK</sequence>
<accession>A0A5J4FUQ4</accession>
<dbReference type="InterPro" id="IPR046235">
    <property type="entry name" value="DUF6268"/>
</dbReference>
<evidence type="ECO:0000313" key="2">
    <source>
        <dbReference type="EMBL" id="GEQ84742.1"/>
    </source>
</evidence>
<dbReference type="AlphaFoldDB" id="A0A5J4FUQ4"/>
<organism evidence="2 3">
    <name type="scientific">Patiriisocius marinistellae</name>
    <dbReference type="NCBI Taxonomy" id="2494560"/>
    <lineage>
        <taxon>Bacteria</taxon>
        <taxon>Pseudomonadati</taxon>
        <taxon>Bacteroidota</taxon>
        <taxon>Flavobacteriia</taxon>
        <taxon>Flavobacteriales</taxon>
        <taxon>Flavobacteriaceae</taxon>
        <taxon>Patiriisocius</taxon>
    </lineage>
</organism>
<dbReference type="RefSeq" id="WP_151892686.1">
    <property type="nucleotide sequence ID" value="NZ_BKCF01000001.1"/>
</dbReference>
<dbReference type="EMBL" id="BKCF01000001">
    <property type="protein sequence ID" value="GEQ84742.1"/>
    <property type="molecule type" value="Genomic_DNA"/>
</dbReference>
<dbReference type="Proteomes" id="UP000326994">
    <property type="component" value="Unassembled WGS sequence"/>
</dbReference>
<gene>
    <name evidence="2" type="ORF">ULMS_02500</name>
</gene>
<reference evidence="2 3" key="1">
    <citation type="submission" date="2019-08" db="EMBL/GenBank/DDBJ databases">
        <title>Ulvibacter marinistellae sp. nov., isolated from a starfish, Patiria pectinifera.</title>
        <authorList>
            <person name="Kawano K."/>
            <person name="Ushijima N."/>
            <person name="Kihara M."/>
            <person name="Itoh H."/>
        </authorList>
    </citation>
    <scope>NUCLEOTIDE SEQUENCE [LARGE SCALE GENOMIC DNA]</scope>
    <source>
        <strain evidence="2 3">KK4</strain>
    </source>
</reference>
<proteinExistence type="predicted"/>
<dbReference type="Pfam" id="PF19783">
    <property type="entry name" value="DUF6268"/>
    <property type="match status" value="1"/>
</dbReference>
<evidence type="ECO:0000313" key="3">
    <source>
        <dbReference type="Proteomes" id="UP000326994"/>
    </source>
</evidence>
<comment type="caution">
    <text evidence="2">The sequence shown here is derived from an EMBL/GenBank/DDBJ whole genome shotgun (WGS) entry which is preliminary data.</text>
</comment>
<dbReference type="OrthoDB" id="1488805at2"/>
<name>A0A5J4FUQ4_9FLAO</name>
<feature type="domain" description="DUF6268" evidence="1">
    <location>
        <begin position="99"/>
        <end position="206"/>
    </location>
</feature>
<keyword evidence="3" id="KW-1185">Reference proteome</keyword>
<protein>
    <recommendedName>
        <fullName evidence="1">DUF6268 domain-containing protein</fullName>
    </recommendedName>
</protein>